<dbReference type="Proteomes" id="UP001221898">
    <property type="component" value="Unassembled WGS sequence"/>
</dbReference>
<reference evidence="2" key="1">
    <citation type="journal article" date="2023" name="Science">
        <title>Genome structures resolve the early diversification of teleost fishes.</title>
        <authorList>
            <person name="Parey E."/>
            <person name="Louis A."/>
            <person name="Montfort J."/>
            <person name="Bouchez O."/>
            <person name="Roques C."/>
            <person name="Iampietro C."/>
            <person name="Lluch J."/>
            <person name="Castinel A."/>
            <person name="Donnadieu C."/>
            <person name="Desvignes T."/>
            <person name="Floi Bucao C."/>
            <person name="Jouanno E."/>
            <person name="Wen M."/>
            <person name="Mejri S."/>
            <person name="Dirks R."/>
            <person name="Jansen H."/>
            <person name="Henkel C."/>
            <person name="Chen W.J."/>
            <person name="Zahm M."/>
            <person name="Cabau C."/>
            <person name="Klopp C."/>
            <person name="Thompson A.W."/>
            <person name="Robinson-Rechavi M."/>
            <person name="Braasch I."/>
            <person name="Lecointre G."/>
            <person name="Bobe J."/>
            <person name="Postlethwait J.H."/>
            <person name="Berthelot C."/>
            <person name="Roest Crollius H."/>
            <person name="Guiguen Y."/>
        </authorList>
    </citation>
    <scope>NUCLEOTIDE SEQUENCE</scope>
    <source>
        <strain evidence="2">NC1722</strain>
    </source>
</reference>
<dbReference type="InterPro" id="IPR013783">
    <property type="entry name" value="Ig-like_fold"/>
</dbReference>
<dbReference type="InterPro" id="IPR036179">
    <property type="entry name" value="Ig-like_dom_sf"/>
</dbReference>
<evidence type="ECO:0000313" key="3">
    <source>
        <dbReference type="Proteomes" id="UP001221898"/>
    </source>
</evidence>
<keyword evidence="3" id="KW-1185">Reference proteome</keyword>
<name>A0AAD7W9Z2_9TELE</name>
<comment type="caution">
    <text evidence="2">The sequence shown here is derived from an EMBL/GenBank/DDBJ whole genome shotgun (WGS) entry which is preliminary data.</text>
</comment>
<evidence type="ECO:0008006" key="4">
    <source>
        <dbReference type="Google" id="ProtNLM"/>
    </source>
</evidence>
<feature type="signal peptide" evidence="1">
    <location>
        <begin position="1"/>
        <end position="19"/>
    </location>
</feature>
<dbReference type="SUPFAM" id="SSF48726">
    <property type="entry name" value="Immunoglobulin"/>
    <property type="match status" value="1"/>
</dbReference>
<evidence type="ECO:0000256" key="1">
    <source>
        <dbReference type="SAM" id="SignalP"/>
    </source>
</evidence>
<feature type="chain" id="PRO_5042027193" description="Ig-like domain-containing protein" evidence="1">
    <location>
        <begin position="20"/>
        <end position="157"/>
    </location>
</feature>
<dbReference type="Gene3D" id="2.60.40.10">
    <property type="entry name" value="Immunoglobulins"/>
    <property type="match status" value="1"/>
</dbReference>
<evidence type="ECO:0000313" key="2">
    <source>
        <dbReference type="EMBL" id="KAJ8388319.1"/>
    </source>
</evidence>
<organism evidence="2 3">
    <name type="scientific">Aldrovandia affinis</name>
    <dbReference type="NCBI Taxonomy" id="143900"/>
    <lineage>
        <taxon>Eukaryota</taxon>
        <taxon>Metazoa</taxon>
        <taxon>Chordata</taxon>
        <taxon>Craniata</taxon>
        <taxon>Vertebrata</taxon>
        <taxon>Euteleostomi</taxon>
        <taxon>Actinopterygii</taxon>
        <taxon>Neopterygii</taxon>
        <taxon>Teleostei</taxon>
        <taxon>Notacanthiformes</taxon>
        <taxon>Halosauridae</taxon>
        <taxon>Aldrovandia</taxon>
    </lineage>
</organism>
<proteinExistence type="predicted"/>
<sequence>MKAIFLLKILLCSLVISDAVPVVKVLTTSGSRAEFPCRYEYEARGAIGQMSLQWRGPEHRLLCHYIKHKSFQNCTPGYSLDYTPGKITLIIKEVMAADIGTHVCSVNKQHEFSDFLTELSLRPKSSTEAPTANGNHSGNKGGPLFLFSWALSAFFWG</sequence>
<dbReference type="EMBL" id="JAINUG010000196">
    <property type="protein sequence ID" value="KAJ8388319.1"/>
    <property type="molecule type" value="Genomic_DNA"/>
</dbReference>
<protein>
    <recommendedName>
        <fullName evidence="4">Ig-like domain-containing protein</fullName>
    </recommendedName>
</protein>
<keyword evidence="1" id="KW-0732">Signal</keyword>
<dbReference type="AlphaFoldDB" id="A0AAD7W9Z2"/>
<accession>A0AAD7W9Z2</accession>
<gene>
    <name evidence="2" type="ORF">AAFF_G00134730</name>
</gene>